<dbReference type="HOGENOM" id="CLU_1950128_0_0_1"/>
<dbReference type="STRING" id="936435.F8Q3J5"/>
<evidence type="ECO:0000313" key="1">
    <source>
        <dbReference type="EMBL" id="EGN97080.1"/>
    </source>
</evidence>
<organism evidence="2">
    <name type="scientific">Serpula lacrymans var. lacrymans (strain S7.3)</name>
    <name type="common">Dry rot fungus</name>
    <dbReference type="NCBI Taxonomy" id="936435"/>
    <lineage>
        <taxon>Eukaryota</taxon>
        <taxon>Fungi</taxon>
        <taxon>Dikarya</taxon>
        <taxon>Basidiomycota</taxon>
        <taxon>Agaricomycotina</taxon>
        <taxon>Agaricomycetes</taxon>
        <taxon>Agaricomycetidae</taxon>
        <taxon>Boletales</taxon>
        <taxon>Coniophorineae</taxon>
        <taxon>Serpulaceae</taxon>
        <taxon>Serpula</taxon>
    </lineage>
</organism>
<dbReference type="OrthoDB" id="2952577at2759"/>
<dbReference type="EMBL" id="GL945482">
    <property type="protein sequence ID" value="EGN97080.1"/>
    <property type="molecule type" value="Genomic_DNA"/>
</dbReference>
<accession>F8Q3J5</accession>
<dbReference type="OMA" id="HCTLNIV"/>
<sequence length="129" mass="14272">MPQEPLLLAAIFLAVVLHIFAGIAWPDSHFTLAALRVIISASFTFLRSTQGFPSQLSCDESNLLDDLPKDIRTALDRLDIAPDMVDYACCLASQPTTPTNHYQHCTLNIVPIAKLPMTIYVVSLYSDHN</sequence>
<keyword evidence="2" id="KW-1185">Reference proteome</keyword>
<proteinExistence type="predicted"/>
<reference evidence="2" key="1">
    <citation type="journal article" date="2011" name="Science">
        <title>The plant cell wall-decomposing machinery underlies the functional diversity of forest fungi.</title>
        <authorList>
            <person name="Eastwood D.C."/>
            <person name="Floudas D."/>
            <person name="Binder M."/>
            <person name="Majcherczyk A."/>
            <person name="Schneider P."/>
            <person name="Aerts A."/>
            <person name="Asiegbu F.O."/>
            <person name="Baker S.E."/>
            <person name="Barry K."/>
            <person name="Bendiksby M."/>
            <person name="Blumentritt M."/>
            <person name="Coutinho P.M."/>
            <person name="Cullen D."/>
            <person name="de Vries R.P."/>
            <person name="Gathman A."/>
            <person name="Goodell B."/>
            <person name="Henrissat B."/>
            <person name="Ihrmark K."/>
            <person name="Kauserud H."/>
            <person name="Kohler A."/>
            <person name="LaButti K."/>
            <person name="Lapidus A."/>
            <person name="Lavin J.L."/>
            <person name="Lee Y.-H."/>
            <person name="Lindquist E."/>
            <person name="Lilly W."/>
            <person name="Lucas S."/>
            <person name="Morin E."/>
            <person name="Murat C."/>
            <person name="Oguiza J.A."/>
            <person name="Park J."/>
            <person name="Pisabarro A.G."/>
            <person name="Riley R."/>
            <person name="Rosling A."/>
            <person name="Salamov A."/>
            <person name="Schmidt O."/>
            <person name="Schmutz J."/>
            <person name="Skrede I."/>
            <person name="Stenlid J."/>
            <person name="Wiebenga A."/>
            <person name="Xie X."/>
            <person name="Kuees U."/>
            <person name="Hibbett D.S."/>
            <person name="Hoffmeister D."/>
            <person name="Hoegberg N."/>
            <person name="Martin F."/>
            <person name="Grigoriev I.V."/>
            <person name="Watkinson S.C."/>
        </authorList>
    </citation>
    <scope>NUCLEOTIDE SEQUENCE [LARGE SCALE GENOMIC DNA]</scope>
    <source>
        <strain evidence="2">strain S7.3</strain>
    </source>
</reference>
<dbReference type="Proteomes" id="UP000008063">
    <property type="component" value="Unassembled WGS sequence"/>
</dbReference>
<protein>
    <submittedName>
        <fullName evidence="1">Uncharacterized protein</fullName>
    </submittedName>
</protein>
<dbReference type="InParanoid" id="F8Q3J5"/>
<name>F8Q3J5_SERL3</name>
<evidence type="ECO:0000313" key="2">
    <source>
        <dbReference type="Proteomes" id="UP000008063"/>
    </source>
</evidence>
<gene>
    <name evidence="1" type="ORF">SERLA73DRAFT_183686</name>
</gene>
<dbReference type="AlphaFoldDB" id="F8Q3J5"/>